<keyword evidence="4" id="KW-0067">ATP-binding</keyword>
<sequence length="277" mass="30793">MFQGIDCDVFESRYPTTMALSVLVTIEMFNALNSLSENQSLIRMPPWVNVWLLGAIVLSLSLHFLILYVEPLPLIFLVTPLRLSQWIVVLKISFPVILLDEALKYISRNHLEGLCHPPTTGSEFQPAVQGPVSLASVSQHYSFSALHLYPYPIEIRTPVDCVLRRMTLLLPVLLSDSLSLSLCLSFSLHVKEAALFPGGGIAAPLHLHIEYVVQLNVFLLAFNQPPPRCTLSPPPCSLSALATDFVAGVLCLTGGKECNVMFKIDKNHTRAYERRGR</sequence>
<comment type="caution">
    <text evidence="11">The sequence shown here is derived from an EMBL/GenBank/DDBJ whole genome shotgun (WGS) entry which is preliminary data.</text>
</comment>
<dbReference type="GO" id="GO:0016020">
    <property type="term" value="C:membrane"/>
    <property type="evidence" value="ECO:0007669"/>
    <property type="project" value="UniProtKB-SubCell"/>
</dbReference>
<dbReference type="InterPro" id="IPR023298">
    <property type="entry name" value="ATPase_P-typ_TM_dom_sf"/>
</dbReference>
<evidence type="ECO:0000313" key="11">
    <source>
        <dbReference type="EMBL" id="KAA8586428.1"/>
    </source>
</evidence>
<dbReference type="GO" id="GO:0005524">
    <property type="term" value="F:ATP binding"/>
    <property type="evidence" value="ECO:0007669"/>
    <property type="project" value="UniProtKB-KW"/>
</dbReference>
<organism evidence="11 12">
    <name type="scientific">Etheostoma spectabile</name>
    <name type="common">orangethroat darter</name>
    <dbReference type="NCBI Taxonomy" id="54343"/>
    <lineage>
        <taxon>Eukaryota</taxon>
        <taxon>Metazoa</taxon>
        <taxon>Chordata</taxon>
        <taxon>Craniata</taxon>
        <taxon>Vertebrata</taxon>
        <taxon>Euteleostomi</taxon>
        <taxon>Actinopterygii</taxon>
        <taxon>Neopterygii</taxon>
        <taxon>Teleostei</taxon>
        <taxon>Neoteleostei</taxon>
        <taxon>Acanthomorphata</taxon>
        <taxon>Eupercaria</taxon>
        <taxon>Perciformes</taxon>
        <taxon>Percoidei</taxon>
        <taxon>Percidae</taxon>
        <taxon>Etheostomatinae</taxon>
        <taxon>Etheostoma</taxon>
    </lineage>
</organism>
<evidence type="ECO:0000256" key="5">
    <source>
        <dbReference type="ARBA" id="ARBA00022842"/>
    </source>
</evidence>
<dbReference type="InterPro" id="IPR006068">
    <property type="entry name" value="ATPase_P-typ_cation-transptr_C"/>
</dbReference>
<name>A0A5J5CVB3_9PERO</name>
<proteinExistence type="predicted"/>
<keyword evidence="3" id="KW-0547">Nucleotide-binding</keyword>
<dbReference type="AlphaFoldDB" id="A0A5J5CVB3"/>
<feature type="transmembrane region" description="Helical" evidence="9">
    <location>
        <begin position="18"/>
        <end position="35"/>
    </location>
</feature>
<gene>
    <name evidence="11" type="ORF">FQN60_000264</name>
</gene>
<evidence type="ECO:0000259" key="10">
    <source>
        <dbReference type="Pfam" id="PF00689"/>
    </source>
</evidence>
<evidence type="ECO:0000256" key="2">
    <source>
        <dbReference type="ARBA" id="ARBA00022692"/>
    </source>
</evidence>
<evidence type="ECO:0000256" key="9">
    <source>
        <dbReference type="SAM" id="Phobius"/>
    </source>
</evidence>
<dbReference type="EMBL" id="VOFY01000013">
    <property type="protein sequence ID" value="KAA8586428.1"/>
    <property type="molecule type" value="Genomic_DNA"/>
</dbReference>
<keyword evidence="8 9" id="KW-0472">Membrane</keyword>
<keyword evidence="7 9" id="KW-1133">Transmembrane helix</keyword>
<evidence type="ECO:0000256" key="6">
    <source>
        <dbReference type="ARBA" id="ARBA00022967"/>
    </source>
</evidence>
<feature type="transmembrane region" description="Helical" evidence="9">
    <location>
        <begin position="47"/>
        <end position="68"/>
    </location>
</feature>
<feature type="domain" description="Cation-transporting P-type ATPase C-terminal" evidence="10">
    <location>
        <begin position="16"/>
        <end position="106"/>
    </location>
</feature>
<keyword evidence="6" id="KW-1278">Translocase</keyword>
<evidence type="ECO:0000256" key="3">
    <source>
        <dbReference type="ARBA" id="ARBA00022741"/>
    </source>
</evidence>
<keyword evidence="5" id="KW-0460">Magnesium</keyword>
<comment type="subcellular location">
    <subcellularLocation>
        <location evidence="1">Membrane</location>
        <topology evidence="1">Multi-pass membrane protein</topology>
    </subcellularLocation>
</comment>
<keyword evidence="2 9" id="KW-0812">Transmembrane</keyword>
<dbReference type="SUPFAM" id="SSF81665">
    <property type="entry name" value="Calcium ATPase, transmembrane domain M"/>
    <property type="match status" value="1"/>
</dbReference>
<protein>
    <recommendedName>
        <fullName evidence="10">Cation-transporting P-type ATPase C-terminal domain-containing protein</fullName>
    </recommendedName>
</protein>
<reference evidence="11 12" key="1">
    <citation type="submission" date="2019-08" db="EMBL/GenBank/DDBJ databases">
        <title>A chromosome-level genome assembly, high-density linkage maps, and genome scans reveal the genomic architecture of hybrid incompatibilities underlying speciation via character displacement in darters (Percidae: Etheostominae).</title>
        <authorList>
            <person name="Moran R.L."/>
            <person name="Catchen J.M."/>
            <person name="Fuller R.C."/>
        </authorList>
    </citation>
    <scope>NUCLEOTIDE SEQUENCE [LARGE SCALE GENOMIC DNA]</scope>
    <source>
        <strain evidence="11">EspeVRDwgs_2016</strain>
        <tissue evidence="11">Muscle</tissue>
    </source>
</reference>
<evidence type="ECO:0000256" key="8">
    <source>
        <dbReference type="ARBA" id="ARBA00023136"/>
    </source>
</evidence>
<dbReference type="Gene3D" id="1.20.1110.10">
    <property type="entry name" value="Calcium-transporting ATPase, transmembrane domain"/>
    <property type="match status" value="1"/>
</dbReference>
<evidence type="ECO:0000256" key="4">
    <source>
        <dbReference type="ARBA" id="ARBA00022840"/>
    </source>
</evidence>
<dbReference type="FunFam" id="1.20.1110.10:FF:000065">
    <property type="entry name" value="Sarcoplasmic/endoplasmic reticulum calcium ATPase 1"/>
    <property type="match status" value="1"/>
</dbReference>
<evidence type="ECO:0000256" key="1">
    <source>
        <dbReference type="ARBA" id="ARBA00004141"/>
    </source>
</evidence>
<dbReference type="Pfam" id="PF00689">
    <property type="entry name" value="Cation_ATPase_C"/>
    <property type="match status" value="1"/>
</dbReference>
<accession>A0A5J5CVB3</accession>
<dbReference type="Proteomes" id="UP000327493">
    <property type="component" value="Chromosome 13"/>
</dbReference>
<keyword evidence="12" id="KW-1185">Reference proteome</keyword>
<evidence type="ECO:0000256" key="7">
    <source>
        <dbReference type="ARBA" id="ARBA00022989"/>
    </source>
</evidence>
<evidence type="ECO:0000313" key="12">
    <source>
        <dbReference type="Proteomes" id="UP000327493"/>
    </source>
</evidence>